<feature type="domain" description="RecF/RecN/SMC N-terminal" evidence="11">
    <location>
        <begin position="4"/>
        <end position="346"/>
    </location>
</feature>
<dbReference type="InterPro" id="IPR018078">
    <property type="entry name" value="DNA-binding_RecF_CS"/>
</dbReference>
<evidence type="ECO:0000259" key="11">
    <source>
        <dbReference type="Pfam" id="PF02463"/>
    </source>
</evidence>
<evidence type="ECO:0000256" key="6">
    <source>
        <dbReference type="ARBA" id="ARBA00022741"/>
    </source>
</evidence>
<feature type="binding site" evidence="9">
    <location>
        <begin position="31"/>
        <end position="38"/>
    </location>
    <ligand>
        <name>ATP</name>
        <dbReference type="ChEBI" id="CHEBI:30616"/>
    </ligand>
</feature>
<keyword evidence="5 9" id="KW-0235">DNA replication</keyword>
<evidence type="ECO:0000256" key="8">
    <source>
        <dbReference type="ARBA" id="ARBA00023125"/>
    </source>
</evidence>
<keyword evidence="8 9" id="KW-0238">DNA-binding</keyword>
<keyword evidence="6 9" id="KW-0547">Nucleotide-binding</keyword>
<dbReference type="PROSITE" id="PS00618">
    <property type="entry name" value="RECF_2"/>
    <property type="match status" value="1"/>
</dbReference>
<keyword evidence="7 9" id="KW-0067">ATP-binding</keyword>
<evidence type="ECO:0000256" key="10">
    <source>
        <dbReference type="RuleBase" id="RU000578"/>
    </source>
</evidence>
<comment type="similarity">
    <text evidence="2 9 10">Belongs to the RecF family.</text>
</comment>
<protein>
    <recommendedName>
        <fullName evidence="3 9">DNA replication and repair protein RecF</fullName>
    </recommendedName>
</protein>
<comment type="function">
    <text evidence="9 10">The RecF protein is involved in DNA metabolism; it is required for DNA replication and normal SOS inducibility. RecF binds preferentially to single-stranded, linear DNA. It also seems to bind ATP.</text>
</comment>
<evidence type="ECO:0000256" key="4">
    <source>
        <dbReference type="ARBA" id="ARBA00022490"/>
    </source>
</evidence>
<dbReference type="RefSeq" id="WP_106530962.1">
    <property type="nucleotide sequence ID" value="NZ_PYAW01000008.1"/>
</dbReference>
<comment type="caution">
    <text evidence="12">The sequence shown here is derived from an EMBL/GenBank/DDBJ whole genome shotgun (WGS) entry which is preliminary data.</text>
</comment>
<dbReference type="SUPFAM" id="SSF52540">
    <property type="entry name" value="P-loop containing nucleoside triphosphate hydrolases"/>
    <property type="match status" value="1"/>
</dbReference>
<name>A0A2P8HAX2_CHINA</name>
<gene>
    <name evidence="9" type="primary">recF</name>
    <name evidence="12" type="ORF">CLV51_10839</name>
</gene>
<proteinExistence type="inferred from homology"/>
<dbReference type="GO" id="GO:0009432">
    <property type="term" value="P:SOS response"/>
    <property type="evidence" value="ECO:0007669"/>
    <property type="project" value="UniProtKB-UniRule"/>
</dbReference>
<comment type="subcellular location">
    <subcellularLocation>
        <location evidence="1 9 10">Cytoplasm</location>
    </subcellularLocation>
</comment>
<dbReference type="PROSITE" id="PS00617">
    <property type="entry name" value="RECF_1"/>
    <property type="match status" value="1"/>
</dbReference>
<accession>A0A2P8HAX2</accession>
<dbReference type="AlphaFoldDB" id="A0A2P8HAX2"/>
<dbReference type="InterPro" id="IPR001238">
    <property type="entry name" value="DNA-binding_RecF"/>
</dbReference>
<evidence type="ECO:0000256" key="9">
    <source>
        <dbReference type="HAMAP-Rule" id="MF_00365"/>
    </source>
</evidence>
<dbReference type="PANTHER" id="PTHR32182:SF0">
    <property type="entry name" value="DNA REPLICATION AND REPAIR PROTEIN RECF"/>
    <property type="match status" value="1"/>
</dbReference>
<dbReference type="GO" id="GO:0003697">
    <property type="term" value="F:single-stranded DNA binding"/>
    <property type="evidence" value="ECO:0007669"/>
    <property type="project" value="UniProtKB-UniRule"/>
</dbReference>
<evidence type="ECO:0000256" key="1">
    <source>
        <dbReference type="ARBA" id="ARBA00004496"/>
    </source>
</evidence>
<dbReference type="OrthoDB" id="9803889at2"/>
<reference evidence="12 13" key="1">
    <citation type="submission" date="2018-03" db="EMBL/GenBank/DDBJ databases">
        <title>Genomic Encyclopedia of Archaeal and Bacterial Type Strains, Phase II (KMG-II): from individual species to whole genera.</title>
        <authorList>
            <person name="Goeker M."/>
        </authorList>
    </citation>
    <scope>NUCLEOTIDE SEQUENCE [LARGE SCALE GENOMIC DNA]</scope>
    <source>
        <strain evidence="12 13">DSM 24859</strain>
    </source>
</reference>
<dbReference type="NCBIfam" id="TIGR00611">
    <property type="entry name" value="recf"/>
    <property type="match status" value="1"/>
</dbReference>
<dbReference type="Gene3D" id="3.40.50.300">
    <property type="entry name" value="P-loop containing nucleotide triphosphate hydrolases"/>
    <property type="match status" value="1"/>
</dbReference>
<dbReference type="PANTHER" id="PTHR32182">
    <property type="entry name" value="DNA REPLICATION AND REPAIR PROTEIN RECF"/>
    <property type="match status" value="1"/>
</dbReference>
<evidence type="ECO:0000256" key="5">
    <source>
        <dbReference type="ARBA" id="ARBA00022705"/>
    </source>
</evidence>
<dbReference type="Pfam" id="PF02463">
    <property type="entry name" value="SMC_N"/>
    <property type="match status" value="1"/>
</dbReference>
<evidence type="ECO:0000256" key="3">
    <source>
        <dbReference type="ARBA" id="ARBA00020170"/>
    </source>
</evidence>
<organism evidence="12 13">
    <name type="scientific">Chitinophaga niastensis</name>
    <dbReference type="NCBI Taxonomy" id="536980"/>
    <lineage>
        <taxon>Bacteria</taxon>
        <taxon>Pseudomonadati</taxon>
        <taxon>Bacteroidota</taxon>
        <taxon>Chitinophagia</taxon>
        <taxon>Chitinophagales</taxon>
        <taxon>Chitinophagaceae</taxon>
        <taxon>Chitinophaga</taxon>
    </lineage>
</organism>
<dbReference type="GO" id="GO:0006302">
    <property type="term" value="P:double-strand break repair"/>
    <property type="evidence" value="ECO:0007669"/>
    <property type="project" value="TreeGrafter"/>
</dbReference>
<keyword evidence="13" id="KW-1185">Reference proteome</keyword>
<dbReference type="Proteomes" id="UP000240971">
    <property type="component" value="Unassembled WGS sequence"/>
</dbReference>
<keyword evidence="9 10" id="KW-0742">SOS response</keyword>
<dbReference type="Gene3D" id="1.20.1050.90">
    <property type="entry name" value="RecF/RecN/SMC, N-terminal domain"/>
    <property type="match status" value="1"/>
</dbReference>
<keyword evidence="9 10" id="KW-0234">DNA repair</keyword>
<dbReference type="HAMAP" id="MF_00365">
    <property type="entry name" value="RecF"/>
    <property type="match status" value="1"/>
</dbReference>
<dbReference type="InterPro" id="IPR042174">
    <property type="entry name" value="RecF_2"/>
</dbReference>
<dbReference type="GO" id="GO:0005524">
    <property type="term" value="F:ATP binding"/>
    <property type="evidence" value="ECO:0007669"/>
    <property type="project" value="UniProtKB-UniRule"/>
</dbReference>
<evidence type="ECO:0000313" key="13">
    <source>
        <dbReference type="Proteomes" id="UP000240971"/>
    </source>
</evidence>
<sequence>MLHINKISLVQFKNYAQQHFLFDKRIVGITGRNGAGKTNLLDAIYYLCFTRSYFTSSEIQNTQYQTNGFRLEGFMEKNGQPEKIVCTVKDGRKEITLNEEKYDRFSRHIGQFPAVMIAPDDAEIILGGSEERRKWMDTLLSQLYPDYLDHLIIYQKILLQRNSLLKNMAATGQNQDSLLDVFDLQLIMHGTPVFETRRAFLETFIPQVQRLYDYIAGRHEVVNIRYQCTLQEEDYATQLNASRYKDMQLQRTTAGIHRDDLLFLLDDHLMKTSASQGQRKSFLFALKLAQFEVIRQSKKFAPLLLLDDVFEKLDQERVTRLIALVASDTYGQVFITDTHAERLLQAFAGTSETIQLIEVENYLAE</sequence>
<evidence type="ECO:0000256" key="2">
    <source>
        <dbReference type="ARBA" id="ARBA00008016"/>
    </source>
</evidence>
<dbReference type="EMBL" id="PYAW01000008">
    <property type="protein sequence ID" value="PSL43350.1"/>
    <property type="molecule type" value="Genomic_DNA"/>
</dbReference>
<dbReference type="GO" id="GO:0000731">
    <property type="term" value="P:DNA synthesis involved in DNA repair"/>
    <property type="evidence" value="ECO:0007669"/>
    <property type="project" value="TreeGrafter"/>
</dbReference>
<keyword evidence="9 10" id="KW-0227">DNA damage</keyword>
<evidence type="ECO:0000256" key="7">
    <source>
        <dbReference type="ARBA" id="ARBA00022840"/>
    </source>
</evidence>
<keyword evidence="4 9" id="KW-0963">Cytoplasm</keyword>
<dbReference type="GO" id="GO:0005737">
    <property type="term" value="C:cytoplasm"/>
    <property type="evidence" value="ECO:0007669"/>
    <property type="project" value="UniProtKB-SubCell"/>
</dbReference>
<dbReference type="GO" id="GO:0006260">
    <property type="term" value="P:DNA replication"/>
    <property type="evidence" value="ECO:0007669"/>
    <property type="project" value="UniProtKB-UniRule"/>
</dbReference>
<evidence type="ECO:0000313" key="12">
    <source>
        <dbReference type="EMBL" id="PSL43350.1"/>
    </source>
</evidence>
<dbReference type="InterPro" id="IPR003395">
    <property type="entry name" value="RecF/RecN/SMC_N"/>
</dbReference>
<dbReference type="InterPro" id="IPR027417">
    <property type="entry name" value="P-loop_NTPase"/>
</dbReference>